<evidence type="ECO:0008006" key="4">
    <source>
        <dbReference type="Google" id="ProtNLM"/>
    </source>
</evidence>
<dbReference type="OrthoDB" id="1113652at2"/>
<proteinExistence type="predicted"/>
<dbReference type="Gene3D" id="3.40.390.70">
    <property type="match status" value="1"/>
</dbReference>
<dbReference type="PROSITE" id="PS51257">
    <property type="entry name" value="PROKAR_LIPOPROTEIN"/>
    <property type="match status" value="1"/>
</dbReference>
<dbReference type="NCBIfam" id="TIGR04549">
    <property type="entry name" value="LP_HExxH_w_tonB"/>
    <property type="match status" value="1"/>
</dbReference>
<dbReference type="InterPro" id="IPR030890">
    <property type="entry name" value="LP_HExxH_w_TonB"/>
</dbReference>
<comment type="caution">
    <text evidence="2">The sequence shown here is derived from an EMBL/GenBank/DDBJ whole genome shotgun (WGS) entry which is preliminary data.</text>
</comment>
<dbReference type="EMBL" id="RJJX01000012">
    <property type="protein sequence ID" value="RUT78040.1"/>
    <property type="molecule type" value="Genomic_DNA"/>
</dbReference>
<gene>
    <name evidence="2" type="ORF">DLK05_10370</name>
</gene>
<dbReference type="AlphaFoldDB" id="A0A434AUD9"/>
<evidence type="ECO:0000313" key="2">
    <source>
        <dbReference type="EMBL" id="RUT78040.1"/>
    </source>
</evidence>
<organism evidence="2 3">
    <name type="scientific">Ancylomarina longa</name>
    <dbReference type="NCBI Taxonomy" id="2487017"/>
    <lineage>
        <taxon>Bacteria</taxon>
        <taxon>Pseudomonadati</taxon>
        <taxon>Bacteroidota</taxon>
        <taxon>Bacteroidia</taxon>
        <taxon>Marinilabiliales</taxon>
        <taxon>Marinifilaceae</taxon>
        <taxon>Ancylomarina</taxon>
    </lineage>
</organism>
<feature type="signal peptide" evidence="1">
    <location>
        <begin position="1"/>
        <end position="18"/>
    </location>
</feature>
<dbReference type="Proteomes" id="UP000282985">
    <property type="component" value="Unassembled WGS sequence"/>
</dbReference>
<accession>A0A434AUD9</accession>
<evidence type="ECO:0000313" key="3">
    <source>
        <dbReference type="Proteomes" id="UP000282985"/>
    </source>
</evidence>
<sequence>MKNIIVIFCLLVAGLFYSCDEGNKAVYEPDSIVESTDPISVYFRENFLKPYGTAVRWQWVDRYVDDSKRVTPPFRDVCVPMGEFLKQFWLEPFMITESGTKFMKDHFPPEIVFVGSKMYNSDGESITLGYADAGVRITFTQVNEYDLTNKEWLLLQLRTADHEYGHIIHQRHNLPNGFKEVSPKNYKSNNWLNLAGDVQASGPRISREAISLGMVSNYGTSNENEDFCEILSIYLTSDKAEFEQRYLTHEPESAYQKIDADGNPVVDADGNPVMLDPADDAVKMNEGRDLISIKLNMIKKYYMDNFNVDLDQVRDEIMKRIDEVLNPA</sequence>
<keyword evidence="1" id="KW-0732">Signal</keyword>
<feature type="chain" id="PRO_5019235789" description="Substrate import-associated zinc metallohydrolase lipoprotein" evidence="1">
    <location>
        <begin position="19"/>
        <end position="328"/>
    </location>
</feature>
<evidence type="ECO:0000256" key="1">
    <source>
        <dbReference type="SAM" id="SignalP"/>
    </source>
</evidence>
<dbReference type="RefSeq" id="WP_127343906.1">
    <property type="nucleotide sequence ID" value="NZ_RJJX01000012.1"/>
</dbReference>
<dbReference type="Pfam" id="PF15890">
    <property type="entry name" value="Peptidase_Mx1"/>
    <property type="match status" value="1"/>
</dbReference>
<keyword evidence="3" id="KW-1185">Reference proteome</keyword>
<name>A0A434AUD9_9BACT</name>
<reference evidence="2 3" key="1">
    <citation type="submission" date="2018-11" db="EMBL/GenBank/DDBJ databases">
        <title>Parancylomarina longa gen. nov., sp. nov., isolated from sediments of southern Okinawa.</title>
        <authorList>
            <person name="Fu T."/>
        </authorList>
    </citation>
    <scope>NUCLEOTIDE SEQUENCE [LARGE SCALE GENOMIC DNA]</scope>
    <source>
        <strain evidence="2 3">T3-2 S1-C</strain>
    </source>
</reference>
<protein>
    <recommendedName>
        <fullName evidence="4">Substrate import-associated zinc metallohydrolase lipoprotein</fullName>
    </recommendedName>
</protein>